<keyword evidence="2" id="KW-1185">Reference proteome</keyword>
<evidence type="ECO:0000313" key="1">
    <source>
        <dbReference type="EMBL" id="KAH3874910.1"/>
    </source>
</evidence>
<protein>
    <submittedName>
        <fullName evidence="1">Uncharacterized protein</fullName>
    </submittedName>
</protein>
<accession>A0A9D4MCM0</accession>
<reference evidence="1" key="1">
    <citation type="journal article" date="2019" name="bioRxiv">
        <title>The Genome of the Zebra Mussel, Dreissena polymorpha: A Resource for Invasive Species Research.</title>
        <authorList>
            <person name="McCartney M.A."/>
            <person name="Auch B."/>
            <person name="Kono T."/>
            <person name="Mallez S."/>
            <person name="Zhang Y."/>
            <person name="Obille A."/>
            <person name="Becker A."/>
            <person name="Abrahante J.E."/>
            <person name="Garbe J."/>
            <person name="Badalamenti J.P."/>
            <person name="Herman A."/>
            <person name="Mangelson H."/>
            <person name="Liachko I."/>
            <person name="Sullivan S."/>
            <person name="Sone E.D."/>
            <person name="Koren S."/>
            <person name="Silverstein K.A.T."/>
            <person name="Beckman K.B."/>
            <person name="Gohl D.M."/>
        </authorList>
    </citation>
    <scope>NUCLEOTIDE SEQUENCE</scope>
    <source>
        <strain evidence="1">Duluth1</strain>
        <tissue evidence="1">Whole animal</tissue>
    </source>
</reference>
<evidence type="ECO:0000313" key="2">
    <source>
        <dbReference type="Proteomes" id="UP000828390"/>
    </source>
</evidence>
<dbReference type="AlphaFoldDB" id="A0A9D4MCM0"/>
<gene>
    <name evidence="1" type="ORF">DPMN_038167</name>
</gene>
<reference evidence="1" key="2">
    <citation type="submission" date="2020-11" db="EMBL/GenBank/DDBJ databases">
        <authorList>
            <person name="McCartney M.A."/>
            <person name="Auch B."/>
            <person name="Kono T."/>
            <person name="Mallez S."/>
            <person name="Becker A."/>
            <person name="Gohl D.M."/>
            <person name="Silverstein K.A.T."/>
            <person name="Koren S."/>
            <person name="Bechman K.B."/>
            <person name="Herman A."/>
            <person name="Abrahante J.E."/>
            <person name="Garbe J."/>
        </authorList>
    </citation>
    <scope>NUCLEOTIDE SEQUENCE</scope>
    <source>
        <strain evidence="1">Duluth1</strain>
        <tissue evidence="1">Whole animal</tissue>
    </source>
</reference>
<dbReference type="EMBL" id="JAIWYP010000002">
    <property type="protein sequence ID" value="KAH3874910.1"/>
    <property type="molecule type" value="Genomic_DNA"/>
</dbReference>
<organism evidence="1 2">
    <name type="scientific">Dreissena polymorpha</name>
    <name type="common">Zebra mussel</name>
    <name type="synonym">Mytilus polymorpha</name>
    <dbReference type="NCBI Taxonomy" id="45954"/>
    <lineage>
        <taxon>Eukaryota</taxon>
        <taxon>Metazoa</taxon>
        <taxon>Spiralia</taxon>
        <taxon>Lophotrochozoa</taxon>
        <taxon>Mollusca</taxon>
        <taxon>Bivalvia</taxon>
        <taxon>Autobranchia</taxon>
        <taxon>Heteroconchia</taxon>
        <taxon>Euheterodonta</taxon>
        <taxon>Imparidentia</taxon>
        <taxon>Neoheterodontei</taxon>
        <taxon>Myida</taxon>
        <taxon>Dreissenoidea</taxon>
        <taxon>Dreissenidae</taxon>
        <taxon>Dreissena</taxon>
    </lineage>
</organism>
<dbReference type="Proteomes" id="UP000828390">
    <property type="component" value="Unassembled WGS sequence"/>
</dbReference>
<name>A0A9D4MCM0_DREPO</name>
<sequence length="67" mass="7735">MGISVVSKSTRRKPHLFGIVTINPAHMRREQGLNSGPEMRNAFTIQYFERPIGTNENPLKYYNTGRR</sequence>
<proteinExistence type="predicted"/>
<comment type="caution">
    <text evidence="1">The sequence shown here is derived from an EMBL/GenBank/DDBJ whole genome shotgun (WGS) entry which is preliminary data.</text>
</comment>